<comment type="caution">
    <text evidence="1">The sequence shown here is derived from an EMBL/GenBank/DDBJ whole genome shotgun (WGS) entry which is preliminary data.</text>
</comment>
<evidence type="ECO:0000313" key="1">
    <source>
        <dbReference type="EMBL" id="KAJ8006155.1"/>
    </source>
</evidence>
<dbReference type="Proteomes" id="UP001157502">
    <property type="component" value="Chromosome 10"/>
</dbReference>
<gene>
    <name evidence="1" type="ORF">DPEC_G00125310</name>
</gene>
<keyword evidence="2" id="KW-1185">Reference proteome</keyword>
<reference evidence="1" key="1">
    <citation type="submission" date="2021-05" db="EMBL/GenBank/DDBJ databases">
        <authorList>
            <person name="Pan Q."/>
            <person name="Jouanno E."/>
            <person name="Zahm M."/>
            <person name="Klopp C."/>
            <person name="Cabau C."/>
            <person name="Louis A."/>
            <person name="Berthelot C."/>
            <person name="Parey E."/>
            <person name="Roest Crollius H."/>
            <person name="Montfort J."/>
            <person name="Robinson-Rechavi M."/>
            <person name="Bouchez O."/>
            <person name="Lampietro C."/>
            <person name="Lopez Roques C."/>
            <person name="Donnadieu C."/>
            <person name="Postlethwait J."/>
            <person name="Bobe J."/>
            <person name="Dillon D."/>
            <person name="Chandos A."/>
            <person name="von Hippel F."/>
            <person name="Guiguen Y."/>
        </authorList>
    </citation>
    <scope>NUCLEOTIDE SEQUENCE</scope>
    <source>
        <strain evidence="1">YG-Jan2019</strain>
    </source>
</reference>
<accession>A0ACC2GRR4</accession>
<name>A0ACC2GRR4_DALPE</name>
<evidence type="ECO:0000313" key="2">
    <source>
        <dbReference type="Proteomes" id="UP001157502"/>
    </source>
</evidence>
<protein>
    <submittedName>
        <fullName evidence="1">Uncharacterized protein</fullName>
    </submittedName>
</protein>
<organism evidence="1 2">
    <name type="scientific">Dallia pectoralis</name>
    <name type="common">Alaska blackfish</name>
    <dbReference type="NCBI Taxonomy" id="75939"/>
    <lineage>
        <taxon>Eukaryota</taxon>
        <taxon>Metazoa</taxon>
        <taxon>Chordata</taxon>
        <taxon>Craniata</taxon>
        <taxon>Vertebrata</taxon>
        <taxon>Euteleostomi</taxon>
        <taxon>Actinopterygii</taxon>
        <taxon>Neopterygii</taxon>
        <taxon>Teleostei</taxon>
        <taxon>Protacanthopterygii</taxon>
        <taxon>Esociformes</taxon>
        <taxon>Umbridae</taxon>
        <taxon>Dallia</taxon>
    </lineage>
</organism>
<dbReference type="EMBL" id="CM055737">
    <property type="protein sequence ID" value="KAJ8006155.1"/>
    <property type="molecule type" value="Genomic_DNA"/>
</dbReference>
<sequence>MERRGRRWGTWVVFQWYRLGCGVMAWGLSDMRLGWTQICGWQLWTGLGLDPLGVTGRHIKAGVLINCATRPPAALNMLRPGSQVTNRV</sequence>
<proteinExistence type="predicted"/>